<dbReference type="GO" id="GO:0005829">
    <property type="term" value="C:cytosol"/>
    <property type="evidence" value="ECO:0007669"/>
    <property type="project" value="TreeGrafter"/>
</dbReference>
<dbReference type="InterPro" id="IPR004013">
    <property type="entry name" value="PHP_dom"/>
</dbReference>
<dbReference type="Gene3D" id="1.10.150.20">
    <property type="entry name" value="5' to 3' exonuclease, C-terminal subdomain"/>
    <property type="match status" value="1"/>
</dbReference>
<dbReference type="Pfam" id="PF14716">
    <property type="entry name" value="HHH_8"/>
    <property type="match status" value="1"/>
</dbReference>
<feature type="domain" description="Helix-hairpin-helix DNA-binding motif class 1" evidence="3">
    <location>
        <begin position="52"/>
        <end position="71"/>
    </location>
</feature>
<dbReference type="InterPro" id="IPR022311">
    <property type="entry name" value="PolX-like"/>
</dbReference>
<dbReference type="GO" id="GO:0008270">
    <property type="term" value="F:zinc ion binding"/>
    <property type="evidence" value="ECO:0007669"/>
    <property type="project" value="TreeGrafter"/>
</dbReference>
<dbReference type="KEGG" id="tfr:BR63_02420"/>
<dbReference type="SUPFAM" id="SSF81301">
    <property type="entry name" value="Nucleotidyltransferase"/>
    <property type="match status" value="1"/>
</dbReference>
<sequence length="557" mass="63351">MERNLVTKDQIADVLREIGVYLELTEDSPYKALAYKRAARTLLHWPHRKLPEDLGDIPGIGEKIAGTIREIQEKGESEQLDRLKKKVPPQILPLLRLPDIGTKVLRILIKEGYTDIAQVVEGARNRQIRKLPGLGAKTEKALLKGIEILEKGLEVMPIALAWPLAHELITILQEWPEVNKIALAGELRRGVEQVRSIDIILNLTTDSERLVQRLPSLNLFKEIKEQDKGKVFFETHFGVDVNLYTVPEEEWGYWLVYFTGSEVHFQRLEKLLPPEKKEFKQEREVYQSAGLPFIDPEVRETGEEISRVKEEGIRLVSDQDIKGDLHCHSTWSDGGSDIAELVSMAQQMGYEYLVITDHSQSLKIAGGLSQERLMAQRAEIEKIRGRLNNFTLLHGVEVDILKDGRLDYPDEILAGMDLVIASVHSHFRLDRYTMTERVSLALKNPHVDILAHPTGRLIGMRQPYELDVEAIIDLAAVTGTYLELNSSPDRLDLSPPYLEMAKARGVRICINTDAHNKDRLRDINLGVKTARRGWLSPEDIVNTRTSTDLLKLLEKRQ</sequence>
<dbReference type="SMART" id="SM00278">
    <property type="entry name" value="HhH1"/>
    <property type="match status" value="3"/>
</dbReference>
<dbReference type="PANTHER" id="PTHR36928:SF1">
    <property type="entry name" value="PHOSPHATASE YCDX-RELATED"/>
    <property type="match status" value="1"/>
</dbReference>
<evidence type="ECO:0000259" key="4">
    <source>
        <dbReference type="SMART" id="SM00481"/>
    </source>
</evidence>
<dbReference type="GO" id="GO:0006281">
    <property type="term" value="P:DNA repair"/>
    <property type="evidence" value="ECO:0007669"/>
    <property type="project" value="InterPro"/>
</dbReference>
<dbReference type="Gene3D" id="3.20.20.140">
    <property type="entry name" value="Metal-dependent hydrolases"/>
    <property type="match status" value="1"/>
</dbReference>
<dbReference type="PIRSF" id="PIRSF005047">
    <property type="entry name" value="UCP005047_YshC"/>
    <property type="match status" value="1"/>
</dbReference>
<dbReference type="PANTHER" id="PTHR36928">
    <property type="entry name" value="PHOSPHATASE YCDX-RELATED"/>
    <property type="match status" value="1"/>
</dbReference>
<dbReference type="AlphaFoldDB" id="A0A7G6DZL6"/>
<organism evidence="6 7">
    <name type="scientific">Thermanaerosceptrum fracticalcis</name>
    <dbReference type="NCBI Taxonomy" id="1712410"/>
    <lineage>
        <taxon>Bacteria</taxon>
        <taxon>Bacillati</taxon>
        <taxon>Bacillota</taxon>
        <taxon>Clostridia</taxon>
        <taxon>Eubacteriales</taxon>
        <taxon>Peptococcaceae</taxon>
        <taxon>Thermanaerosceptrum</taxon>
    </lineage>
</organism>
<evidence type="ECO:0000259" key="3">
    <source>
        <dbReference type="SMART" id="SM00278"/>
    </source>
</evidence>
<feature type="domain" description="Polymerase/histidinol phosphatase N-terminal" evidence="4">
    <location>
        <begin position="323"/>
        <end position="402"/>
    </location>
</feature>
<dbReference type="Gene3D" id="3.30.460.10">
    <property type="entry name" value="Beta Polymerase, domain 2"/>
    <property type="match status" value="1"/>
</dbReference>
<dbReference type="InterPro" id="IPR043519">
    <property type="entry name" value="NT_sf"/>
</dbReference>
<dbReference type="InterPro" id="IPR003141">
    <property type="entry name" value="Pol/His_phosphatase_N"/>
</dbReference>
<dbReference type="NCBIfam" id="NF006375">
    <property type="entry name" value="PRK08609.1"/>
    <property type="match status" value="1"/>
</dbReference>
<keyword evidence="7" id="KW-1185">Reference proteome</keyword>
<dbReference type="CDD" id="cd07436">
    <property type="entry name" value="PHP_PolX"/>
    <property type="match status" value="1"/>
</dbReference>
<dbReference type="Gene3D" id="1.10.150.110">
    <property type="entry name" value="DNA polymerase beta, N-terminal domain-like"/>
    <property type="match status" value="1"/>
</dbReference>
<dbReference type="Pfam" id="PF02811">
    <property type="entry name" value="PHP"/>
    <property type="match status" value="1"/>
</dbReference>
<dbReference type="FunFam" id="3.20.20.140:FF:000047">
    <property type="entry name" value="PHP domain-containing protein"/>
    <property type="match status" value="1"/>
</dbReference>
<dbReference type="GO" id="GO:0004527">
    <property type="term" value="F:exonuclease activity"/>
    <property type="evidence" value="ECO:0007669"/>
    <property type="project" value="UniProtKB-KW"/>
</dbReference>
<dbReference type="InterPro" id="IPR002054">
    <property type="entry name" value="DNA-dir_DNA_pol_X"/>
</dbReference>
<gene>
    <name evidence="6" type="primary">polX</name>
    <name evidence="6" type="ORF">BR63_02420</name>
</gene>
<dbReference type="InterPro" id="IPR016195">
    <property type="entry name" value="Pol/histidinol_Pase-like"/>
</dbReference>
<dbReference type="SMART" id="SM00481">
    <property type="entry name" value="POLIIIAc"/>
    <property type="match status" value="1"/>
</dbReference>
<keyword evidence="6" id="KW-0540">Nuclease</keyword>
<reference evidence="6 7" key="1">
    <citation type="journal article" date="2019" name="Front. Microbiol.">
        <title>Thermoanaerosceptrum fracticalcis gen. nov. sp. nov., a Novel Fumarate-Fermenting Microorganism From a Deep Fractured Carbonate Aquifer of the US Great Basin.</title>
        <authorList>
            <person name="Hamilton-Brehm S.D."/>
            <person name="Stewart L.E."/>
            <person name="Zavarin M."/>
            <person name="Caldwell M."/>
            <person name="Lawson P.A."/>
            <person name="Onstott T.C."/>
            <person name="Grzymski J."/>
            <person name="Neveux I."/>
            <person name="Lollar B.S."/>
            <person name="Russell C.E."/>
            <person name="Moser D.P."/>
        </authorList>
    </citation>
    <scope>NUCLEOTIDE SEQUENCE [LARGE SCALE GENOMIC DNA]</scope>
    <source>
        <strain evidence="6 7">DRI-13</strain>
    </source>
</reference>
<protein>
    <submittedName>
        <fullName evidence="6">DNA polymerase/3'-5' exonuclease PolX</fullName>
    </submittedName>
</protein>
<dbReference type="SUPFAM" id="SSF89550">
    <property type="entry name" value="PHP domain-like"/>
    <property type="match status" value="1"/>
</dbReference>
<feature type="domain" description="DNA-directed DNA polymerase X" evidence="5">
    <location>
        <begin position="6"/>
        <end position="300"/>
    </location>
</feature>
<keyword evidence="6" id="KW-0269">Exonuclease</keyword>
<feature type="domain" description="Helix-hairpin-helix DNA-binding motif class 1" evidence="3">
    <location>
        <begin position="126"/>
        <end position="145"/>
    </location>
</feature>
<name>A0A7G6DZL6_THEFR</name>
<evidence type="ECO:0000256" key="1">
    <source>
        <dbReference type="ARBA" id="ARBA00022634"/>
    </source>
</evidence>
<proteinExistence type="predicted"/>
<evidence type="ECO:0000313" key="6">
    <source>
        <dbReference type="EMBL" id="QNB45270.1"/>
    </source>
</evidence>
<dbReference type="InterPro" id="IPR050243">
    <property type="entry name" value="PHP_phosphatase"/>
</dbReference>
<dbReference type="Proteomes" id="UP000515847">
    <property type="component" value="Chromosome"/>
</dbReference>
<dbReference type="InterPro" id="IPR003583">
    <property type="entry name" value="Hlx-hairpin-Hlx_DNA-bd_motif"/>
</dbReference>
<dbReference type="SUPFAM" id="SSF47802">
    <property type="entry name" value="DNA polymerase beta, N-terminal domain-like"/>
    <property type="match status" value="1"/>
</dbReference>
<dbReference type="GO" id="GO:0003677">
    <property type="term" value="F:DNA binding"/>
    <property type="evidence" value="ECO:0007669"/>
    <property type="project" value="InterPro"/>
</dbReference>
<feature type="domain" description="Helix-hairpin-helix DNA-binding motif class 1" evidence="3">
    <location>
        <begin position="92"/>
        <end position="111"/>
    </location>
</feature>
<evidence type="ECO:0000256" key="2">
    <source>
        <dbReference type="ARBA" id="ARBA00022705"/>
    </source>
</evidence>
<keyword evidence="6" id="KW-0378">Hydrolase</keyword>
<dbReference type="Pfam" id="PF14520">
    <property type="entry name" value="HHH_5"/>
    <property type="match status" value="1"/>
</dbReference>
<accession>A0A7G6DZL6</accession>
<dbReference type="InterPro" id="IPR010996">
    <property type="entry name" value="HHH_MUS81"/>
</dbReference>
<evidence type="ECO:0000259" key="5">
    <source>
        <dbReference type="SMART" id="SM00483"/>
    </source>
</evidence>
<dbReference type="InterPro" id="IPR047967">
    <property type="entry name" value="PolX_PHP"/>
</dbReference>
<dbReference type="EMBL" id="CP045798">
    <property type="protein sequence ID" value="QNB45270.1"/>
    <property type="molecule type" value="Genomic_DNA"/>
</dbReference>
<dbReference type="GO" id="GO:0042578">
    <property type="term" value="F:phosphoric ester hydrolase activity"/>
    <property type="evidence" value="ECO:0007669"/>
    <property type="project" value="TreeGrafter"/>
</dbReference>
<dbReference type="InterPro" id="IPR027421">
    <property type="entry name" value="DNA_pol_lamdba_lyase_dom_sf"/>
</dbReference>
<dbReference type="SMART" id="SM00483">
    <property type="entry name" value="POLXc"/>
    <property type="match status" value="1"/>
</dbReference>
<evidence type="ECO:0000313" key="7">
    <source>
        <dbReference type="Proteomes" id="UP000515847"/>
    </source>
</evidence>
<dbReference type="GO" id="GO:0003887">
    <property type="term" value="F:DNA-directed DNA polymerase activity"/>
    <property type="evidence" value="ECO:0007669"/>
    <property type="project" value="InterPro"/>
</dbReference>
<keyword evidence="1" id="KW-0237">DNA synthesis</keyword>
<keyword evidence="2" id="KW-0235">DNA replication</keyword>